<keyword evidence="8" id="KW-0564">Palmitate</keyword>
<dbReference type="PROSITE" id="PS52029">
    <property type="entry name" value="LD_TPASE"/>
    <property type="match status" value="1"/>
</dbReference>
<dbReference type="InterPro" id="IPR041280">
    <property type="entry name" value="Big_10"/>
</dbReference>
<keyword evidence="9" id="KW-0449">Lipoprotein</keyword>
<evidence type="ECO:0000256" key="14">
    <source>
        <dbReference type="SAM" id="MobiDB-lite"/>
    </source>
</evidence>
<evidence type="ECO:0000256" key="7">
    <source>
        <dbReference type="ARBA" id="ARBA00023136"/>
    </source>
</evidence>
<evidence type="ECO:0000256" key="15">
    <source>
        <dbReference type="SAM" id="SignalP"/>
    </source>
</evidence>
<accession>A0A919VKK0</accession>
<dbReference type="GO" id="GO:0008360">
    <property type="term" value="P:regulation of cell shape"/>
    <property type="evidence" value="ECO:0007669"/>
    <property type="project" value="UniProtKB-UniRule"/>
</dbReference>
<feature type="active site" description="Nucleophile" evidence="13">
    <location>
        <position position="363"/>
    </location>
</feature>
<reference evidence="17" key="1">
    <citation type="submission" date="2021-03" db="EMBL/GenBank/DDBJ databases">
        <title>Whole genome shotgun sequence of Actinoplanes auranticolor NBRC 12245.</title>
        <authorList>
            <person name="Komaki H."/>
            <person name="Tamura T."/>
        </authorList>
    </citation>
    <scope>NUCLEOTIDE SEQUENCE</scope>
    <source>
        <strain evidence="17">NBRC 12245</strain>
    </source>
</reference>
<dbReference type="Pfam" id="PF17964">
    <property type="entry name" value="Big_10"/>
    <property type="match status" value="1"/>
</dbReference>
<evidence type="ECO:0000256" key="10">
    <source>
        <dbReference type="ARBA" id="ARBA00023315"/>
    </source>
</evidence>
<dbReference type="GO" id="GO:0018104">
    <property type="term" value="P:peptidoglycan-protein cross-linking"/>
    <property type="evidence" value="ECO:0007669"/>
    <property type="project" value="TreeGrafter"/>
</dbReference>
<keyword evidence="3" id="KW-0808">Transferase</keyword>
<evidence type="ECO:0000256" key="9">
    <source>
        <dbReference type="ARBA" id="ARBA00023288"/>
    </source>
</evidence>
<comment type="caution">
    <text evidence="17">The sequence shown here is derived from an EMBL/GenBank/DDBJ whole genome shotgun (WGS) entry which is preliminary data.</text>
</comment>
<sequence length="427" mass="44741">MVSMRRSLVAVVALVVVTPLALAACGGDEDKPTPAAWVGTSPSVAPSGGVPESGVAESGQTGGTSAVSLTVTPATGKKNVPVSAEIGFKVSGGKVTTVALKDASGKAVAGALRDDGSAWVPSKPLKTSKKYDATVTAVDSAGVTKTASTSFTTMGKPGKRTGTGLYLFDDRTYGVAMPVVVEFSPGIKKKDRAAVQKRMFVKTSPEQPGAWSWTASGTQAYYRAPNYWKTGTELSVRIAVGGHPTGGGRYGDQDRGATAKIGRSLVMKVDNKTKKMTVVQDGKTLRTLPVSLGKKSTPSSSGTMVIMEKKAATVFDTTAELGPDEGYRTEIEYAQRITWSGQYVHSAPWSVGSQGRRNVSHGCVNVSPSNARWLFDKTLIGDPITVRGTEDKLDAGNGWTAWDMSWKEFIKGSALPVPAELAAQEGA</sequence>
<dbReference type="Pfam" id="PF03734">
    <property type="entry name" value="YkuD"/>
    <property type="match status" value="1"/>
</dbReference>
<dbReference type="Gene3D" id="2.40.440.10">
    <property type="entry name" value="L,D-transpeptidase catalytic domain-like"/>
    <property type="match status" value="1"/>
</dbReference>
<dbReference type="GO" id="GO:0071555">
    <property type="term" value="P:cell wall organization"/>
    <property type="evidence" value="ECO:0007669"/>
    <property type="project" value="UniProtKB-UniRule"/>
</dbReference>
<evidence type="ECO:0000256" key="2">
    <source>
        <dbReference type="ARBA" id="ARBA00022475"/>
    </source>
</evidence>
<evidence type="ECO:0000256" key="3">
    <source>
        <dbReference type="ARBA" id="ARBA00022679"/>
    </source>
</evidence>
<keyword evidence="4 15" id="KW-0732">Signal</keyword>
<organism evidence="17 18">
    <name type="scientific">Actinoplanes auranticolor</name>
    <dbReference type="NCBI Taxonomy" id="47988"/>
    <lineage>
        <taxon>Bacteria</taxon>
        <taxon>Bacillati</taxon>
        <taxon>Actinomycetota</taxon>
        <taxon>Actinomycetes</taxon>
        <taxon>Micromonosporales</taxon>
        <taxon>Micromonosporaceae</taxon>
        <taxon>Actinoplanes</taxon>
    </lineage>
</organism>
<dbReference type="Gene3D" id="2.60.40.3710">
    <property type="match status" value="1"/>
</dbReference>
<evidence type="ECO:0000313" key="18">
    <source>
        <dbReference type="Proteomes" id="UP000681340"/>
    </source>
</evidence>
<evidence type="ECO:0000256" key="13">
    <source>
        <dbReference type="PROSITE-ProRule" id="PRU01373"/>
    </source>
</evidence>
<keyword evidence="6 13" id="KW-0573">Peptidoglycan synthesis</keyword>
<keyword evidence="7" id="KW-0472">Membrane</keyword>
<evidence type="ECO:0000313" key="17">
    <source>
        <dbReference type="EMBL" id="GIM69594.1"/>
    </source>
</evidence>
<dbReference type="InterPro" id="IPR050979">
    <property type="entry name" value="LD-transpeptidase"/>
</dbReference>
<dbReference type="Proteomes" id="UP000681340">
    <property type="component" value="Unassembled WGS sequence"/>
</dbReference>
<keyword evidence="11 13" id="KW-0961">Cell wall biogenesis/degradation</keyword>
<feature type="domain" description="L,D-TPase catalytic" evidence="16">
    <location>
        <begin position="265"/>
        <end position="387"/>
    </location>
</feature>
<dbReference type="EMBL" id="BOQL01000028">
    <property type="protein sequence ID" value="GIM69594.1"/>
    <property type="molecule type" value="Genomic_DNA"/>
</dbReference>
<gene>
    <name evidence="17" type="ORF">Aau02nite_36830</name>
</gene>
<evidence type="ECO:0000259" key="16">
    <source>
        <dbReference type="PROSITE" id="PS52029"/>
    </source>
</evidence>
<evidence type="ECO:0000256" key="5">
    <source>
        <dbReference type="ARBA" id="ARBA00022960"/>
    </source>
</evidence>
<keyword evidence="10" id="KW-0012">Acyltransferase</keyword>
<dbReference type="InterPro" id="IPR038063">
    <property type="entry name" value="Transpep_catalytic_dom"/>
</dbReference>
<feature type="chain" id="PRO_5038115594" description="L,D-TPase catalytic domain-containing protein" evidence="15">
    <location>
        <begin position="24"/>
        <end position="427"/>
    </location>
</feature>
<name>A0A919VKK0_9ACTN</name>
<evidence type="ECO:0000256" key="1">
    <source>
        <dbReference type="ARBA" id="ARBA00004752"/>
    </source>
</evidence>
<dbReference type="PROSITE" id="PS51257">
    <property type="entry name" value="PROKAR_LIPOPROTEIN"/>
    <property type="match status" value="1"/>
</dbReference>
<evidence type="ECO:0000256" key="8">
    <source>
        <dbReference type="ARBA" id="ARBA00023139"/>
    </source>
</evidence>
<keyword evidence="2" id="KW-1003">Cell membrane</keyword>
<dbReference type="PANTHER" id="PTHR30582">
    <property type="entry name" value="L,D-TRANSPEPTIDASE"/>
    <property type="match status" value="1"/>
</dbReference>
<evidence type="ECO:0000256" key="11">
    <source>
        <dbReference type="ARBA" id="ARBA00023316"/>
    </source>
</evidence>
<evidence type="ECO:0000256" key="6">
    <source>
        <dbReference type="ARBA" id="ARBA00022984"/>
    </source>
</evidence>
<dbReference type="InterPro" id="IPR005490">
    <property type="entry name" value="LD_TPept_cat_dom"/>
</dbReference>
<dbReference type="PANTHER" id="PTHR30582:SF2">
    <property type="entry name" value="L,D-TRANSPEPTIDASE YCIB-RELATED"/>
    <property type="match status" value="1"/>
</dbReference>
<dbReference type="GO" id="GO:0005576">
    <property type="term" value="C:extracellular region"/>
    <property type="evidence" value="ECO:0007669"/>
    <property type="project" value="TreeGrafter"/>
</dbReference>
<feature type="region of interest" description="Disordered" evidence="14">
    <location>
        <begin position="31"/>
        <end position="67"/>
    </location>
</feature>
<protein>
    <recommendedName>
        <fullName evidence="16">L,D-TPase catalytic domain-containing protein</fullName>
    </recommendedName>
</protein>
<proteinExistence type="predicted"/>
<dbReference type="GO" id="GO:0016746">
    <property type="term" value="F:acyltransferase activity"/>
    <property type="evidence" value="ECO:0007669"/>
    <property type="project" value="UniProtKB-KW"/>
</dbReference>
<dbReference type="AlphaFoldDB" id="A0A919VKK0"/>
<dbReference type="CDD" id="cd16913">
    <property type="entry name" value="YkuD_like"/>
    <property type="match status" value="1"/>
</dbReference>
<dbReference type="SUPFAM" id="SSF141523">
    <property type="entry name" value="L,D-transpeptidase catalytic domain-like"/>
    <property type="match status" value="1"/>
</dbReference>
<evidence type="ECO:0000256" key="12">
    <source>
        <dbReference type="ARBA" id="ARBA00060592"/>
    </source>
</evidence>
<keyword evidence="18" id="KW-1185">Reference proteome</keyword>
<feature type="active site" description="Proton donor/acceptor" evidence="13">
    <location>
        <position position="345"/>
    </location>
</feature>
<feature type="signal peptide" evidence="15">
    <location>
        <begin position="1"/>
        <end position="23"/>
    </location>
</feature>
<evidence type="ECO:0000256" key="4">
    <source>
        <dbReference type="ARBA" id="ARBA00022729"/>
    </source>
</evidence>
<dbReference type="FunFam" id="2.40.440.10:FF:000005">
    <property type="entry name" value="L,D-transpeptidase 2"/>
    <property type="match status" value="1"/>
</dbReference>
<dbReference type="GO" id="GO:0071972">
    <property type="term" value="F:peptidoglycan L,D-transpeptidase activity"/>
    <property type="evidence" value="ECO:0007669"/>
    <property type="project" value="TreeGrafter"/>
</dbReference>
<keyword evidence="5 13" id="KW-0133">Cell shape</keyword>
<dbReference type="Gene3D" id="2.60.40.3780">
    <property type="match status" value="1"/>
</dbReference>
<comment type="pathway">
    <text evidence="1 13">Cell wall biogenesis; peptidoglycan biosynthesis.</text>
</comment>
<comment type="pathway">
    <text evidence="12">Glycan biosynthesis.</text>
</comment>
<dbReference type="RefSeq" id="WP_212989662.1">
    <property type="nucleotide sequence ID" value="NZ_BAABEA010000039.1"/>
</dbReference>